<keyword evidence="1" id="KW-1133">Transmembrane helix</keyword>
<sequence length="87" mass="9438">MAVAWKGHLALVLVLGFCLVSALGEFERFVESPKGDGSLAFLVVGDWGRRGNYNQTEVAHQVTLLSSFSLPPLFLAFLWLAASTSLL</sequence>
<dbReference type="EMBL" id="MU091336">
    <property type="protein sequence ID" value="KAF7847055.1"/>
    <property type="molecule type" value="Genomic_DNA"/>
</dbReference>
<keyword evidence="2" id="KW-0732">Signal</keyword>
<dbReference type="Proteomes" id="UP000806378">
    <property type="component" value="Unassembled WGS sequence"/>
</dbReference>
<protein>
    <submittedName>
        <fullName evidence="3">Uncharacterized protein</fullName>
    </submittedName>
</protein>
<organism evidence="3 4">
    <name type="scientific">Corymbia citriodora subsp. variegata</name>
    <dbReference type="NCBI Taxonomy" id="360336"/>
    <lineage>
        <taxon>Eukaryota</taxon>
        <taxon>Viridiplantae</taxon>
        <taxon>Streptophyta</taxon>
        <taxon>Embryophyta</taxon>
        <taxon>Tracheophyta</taxon>
        <taxon>Spermatophyta</taxon>
        <taxon>Magnoliopsida</taxon>
        <taxon>eudicotyledons</taxon>
        <taxon>Gunneridae</taxon>
        <taxon>Pentapetalae</taxon>
        <taxon>rosids</taxon>
        <taxon>malvids</taxon>
        <taxon>Myrtales</taxon>
        <taxon>Myrtaceae</taxon>
        <taxon>Myrtoideae</taxon>
        <taxon>Eucalypteae</taxon>
        <taxon>Corymbia</taxon>
    </lineage>
</organism>
<dbReference type="OrthoDB" id="1742170at2759"/>
<evidence type="ECO:0000256" key="1">
    <source>
        <dbReference type="SAM" id="Phobius"/>
    </source>
</evidence>
<gene>
    <name evidence="3" type="ORF">BT93_L3403</name>
</gene>
<feature type="signal peptide" evidence="2">
    <location>
        <begin position="1"/>
        <end position="24"/>
    </location>
</feature>
<keyword evidence="4" id="KW-1185">Reference proteome</keyword>
<dbReference type="AlphaFoldDB" id="A0A8T0CMK9"/>
<dbReference type="Gramene" id="rna-gnl|WGS:JABURB|Cocit.L3403.1">
    <property type="protein sequence ID" value="cds-KAF7847055.1"/>
    <property type="gene ID" value="gene-BT93_L3403"/>
</dbReference>
<feature type="transmembrane region" description="Helical" evidence="1">
    <location>
        <begin position="62"/>
        <end position="82"/>
    </location>
</feature>
<evidence type="ECO:0000313" key="4">
    <source>
        <dbReference type="Proteomes" id="UP000806378"/>
    </source>
</evidence>
<proteinExistence type="predicted"/>
<keyword evidence="1" id="KW-0812">Transmembrane</keyword>
<reference evidence="3" key="1">
    <citation type="submission" date="2020-05" db="EMBL/GenBank/DDBJ databases">
        <title>WGS assembly of Corymbia citriodora subspecies variegata.</title>
        <authorList>
            <person name="Barry K."/>
            <person name="Hundley H."/>
            <person name="Shu S."/>
            <person name="Jenkins J."/>
            <person name="Grimwood J."/>
            <person name="Baten A."/>
        </authorList>
    </citation>
    <scope>NUCLEOTIDE SEQUENCE</scope>
    <source>
        <strain evidence="3">CV2-018</strain>
    </source>
</reference>
<comment type="caution">
    <text evidence="3">The sequence shown here is derived from an EMBL/GenBank/DDBJ whole genome shotgun (WGS) entry which is preliminary data.</text>
</comment>
<accession>A0A8T0CMK9</accession>
<keyword evidence="1" id="KW-0472">Membrane</keyword>
<feature type="chain" id="PRO_5035938865" evidence="2">
    <location>
        <begin position="25"/>
        <end position="87"/>
    </location>
</feature>
<evidence type="ECO:0000313" key="3">
    <source>
        <dbReference type="EMBL" id="KAF7847055.1"/>
    </source>
</evidence>
<evidence type="ECO:0000256" key="2">
    <source>
        <dbReference type="SAM" id="SignalP"/>
    </source>
</evidence>
<name>A0A8T0CMK9_CORYI</name>